<dbReference type="EMBL" id="MCGO01000033">
    <property type="protein sequence ID" value="ORY41052.1"/>
    <property type="molecule type" value="Genomic_DNA"/>
</dbReference>
<dbReference type="InterPro" id="IPR049431">
    <property type="entry name" value="UVSSA_C"/>
</dbReference>
<keyword evidence="4" id="KW-0479">Metal-binding</keyword>
<protein>
    <recommendedName>
        <fullName evidence="11">UV-stimulated scaffold protein A C-terminal domain-containing protein</fullName>
    </recommendedName>
</protein>
<keyword evidence="9" id="KW-0234">DNA repair</keyword>
<keyword evidence="6" id="KW-0863">Zinc-finger</keyword>
<dbReference type="GO" id="GO:0005694">
    <property type="term" value="C:chromosome"/>
    <property type="evidence" value="ECO:0007669"/>
    <property type="project" value="UniProtKB-SubCell"/>
</dbReference>
<proteinExistence type="inferred from homology"/>
<evidence type="ECO:0000256" key="4">
    <source>
        <dbReference type="ARBA" id="ARBA00022723"/>
    </source>
</evidence>
<reference evidence="12 13" key="1">
    <citation type="submission" date="2016-07" db="EMBL/GenBank/DDBJ databases">
        <title>Pervasive Adenine N6-methylation of Active Genes in Fungi.</title>
        <authorList>
            <consortium name="DOE Joint Genome Institute"/>
            <person name="Mondo S.J."/>
            <person name="Dannebaum R.O."/>
            <person name="Kuo R.C."/>
            <person name="Labutti K."/>
            <person name="Haridas S."/>
            <person name="Kuo A."/>
            <person name="Salamov A."/>
            <person name="Ahrendt S.R."/>
            <person name="Lipzen A."/>
            <person name="Sullivan W."/>
            <person name="Andreopoulos W.B."/>
            <person name="Clum A."/>
            <person name="Lindquist E."/>
            <person name="Daum C."/>
            <person name="Ramamoorthy G.K."/>
            <person name="Gryganskyi A."/>
            <person name="Culley D."/>
            <person name="Magnuson J.K."/>
            <person name="James T.Y."/>
            <person name="O'Malley M.A."/>
            <person name="Stajich J.E."/>
            <person name="Spatafora J.W."/>
            <person name="Visel A."/>
            <person name="Grigoriev I.V."/>
        </authorList>
    </citation>
    <scope>NUCLEOTIDE SEQUENCE [LARGE SCALE GENOMIC DNA]</scope>
    <source>
        <strain evidence="12 13">JEL800</strain>
    </source>
</reference>
<evidence type="ECO:0000256" key="2">
    <source>
        <dbReference type="ARBA" id="ARBA00009240"/>
    </source>
</evidence>
<dbReference type="Pfam" id="PF09740">
    <property type="entry name" value="DUF2043"/>
    <property type="match status" value="1"/>
</dbReference>
<dbReference type="OrthoDB" id="5594015at2759"/>
<evidence type="ECO:0000256" key="3">
    <source>
        <dbReference type="ARBA" id="ARBA00022454"/>
    </source>
</evidence>
<sequence length="608" mass="68615">MNRSTKRNASAAKPRTPFESIDHYIDLYISSLGKDLEALKLLKQELRKAPTSATQDVFAHCSQTLIDIHLTQTDSVSRFFALELIVYLFARSHVFRSIVVGELPVILQRTVGIQGYIIPGPPQYAQKCKDLTLKSITEWYKQFGKYHRQIEIARFHLRKLGFYAQAAAETVQSRQEAMRQERVKRERHDAYVEAMKEVEGKQTEIEENLARMKRLFGILIKSDNIFESNGVGSSSSFSGTLNRTATHKEMIQEYGLGTTSYTLEIEVPRDPMELADPENEENKVLYDELRECQRLQERYLEFIQKWTRVVSLEEIESPSTVSATLKRLLDLKAALETVNSKADTLITNSHRGNDLEDDGFDDEEFEEIPIPEATPAFLSQNLGGSSSSSSSNPPPQRDETSATIAHSSSTSSSSKAPPRERVVLPAGSSIQDLLKVAPVVDFNQDLYYWDKKNIPFNTTGIDFHHRFLGDGKGENIIPESIMEDLRKRTVVVEVEHEEITACGARMKNGKLCPRKDKVKCPFHGIKVPRDAYGDPLDPNHDQPVGKGKGKAVALWEELEADVNQAVGESSVPKKRGPAKTALQEELQLLKKKDNVRTRMEKALKKLKK</sequence>
<keyword evidence="5" id="KW-0227">DNA damage</keyword>
<evidence type="ECO:0000259" key="11">
    <source>
        <dbReference type="Pfam" id="PF09740"/>
    </source>
</evidence>
<dbReference type="STRING" id="329046.A0A1Y2C1Y1"/>
<keyword evidence="13" id="KW-1185">Reference proteome</keyword>
<dbReference type="GO" id="GO:0008270">
    <property type="term" value="F:zinc ion binding"/>
    <property type="evidence" value="ECO:0007669"/>
    <property type="project" value="UniProtKB-KW"/>
</dbReference>
<keyword evidence="8" id="KW-0175">Coiled coil</keyword>
<evidence type="ECO:0000256" key="1">
    <source>
        <dbReference type="ARBA" id="ARBA00004286"/>
    </source>
</evidence>
<dbReference type="InterPro" id="IPR049408">
    <property type="entry name" value="UVSSA_N_a-solenoid_rpt"/>
</dbReference>
<dbReference type="Pfam" id="PF20867">
    <property type="entry name" value="UVSSA_N"/>
    <property type="match status" value="1"/>
</dbReference>
<feature type="domain" description="UV-stimulated scaffold protein A C-terminal" evidence="11">
    <location>
        <begin position="436"/>
        <end position="537"/>
    </location>
</feature>
<dbReference type="PANTHER" id="PTHR28670:SF1">
    <property type="entry name" value="UV-STIMULATED SCAFFOLD PROTEIN A"/>
    <property type="match status" value="1"/>
</dbReference>
<dbReference type="Proteomes" id="UP000193642">
    <property type="component" value="Unassembled WGS sequence"/>
</dbReference>
<comment type="similarity">
    <text evidence="2">Belongs to the UVSSA family.</text>
</comment>
<organism evidence="12 13">
    <name type="scientific">Rhizoclosmatium globosum</name>
    <dbReference type="NCBI Taxonomy" id="329046"/>
    <lineage>
        <taxon>Eukaryota</taxon>
        <taxon>Fungi</taxon>
        <taxon>Fungi incertae sedis</taxon>
        <taxon>Chytridiomycota</taxon>
        <taxon>Chytridiomycota incertae sedis</taxon>
        <taxon>Chytridiomycetes</taxon>
        <taxon>Chytridiales</taxon>
        <taxon>Chytriomycetaceae</taxon>
        <taxon>Rhizoclosmatium</taxon>
    </lineage>
</organism>
<dbReference type="AlphaFoldDB" id="A0A1Y2C1Y1"/>
<dbReference type="GO" id="GO:0000993">
    <property type="term" value="F:RNA polymerase II complex binding"/>
    <property type="evidence" value="ECO:0007669"/>
    <property type="project" value="TreeGrafter"/>
</dbReference>
<dbReference type="PANTHER" id="PTHR28670">
    <property type="entry name" value="UV-STIMULATED SCAFFOLD PROTEIN A"/>
    <property type="match status" value="1"/>
</dbReference>
<dbReference type="InterPro" id="IPR018610">
    <property type="entry name" value="UVSSA"/>
</dbReference>
<dbReference type="GO" id="GO:0009411">
    <property type="term" value="P:response to UV"/>
    <property type="evidence" value="ECO:0007669"/>
    <property type="project" value="InterPro"/>
</dbReference>
<evidence type="ECO:0000256" key="7">
    <source>
        <dbReference type="ARBA" id="ARBA00022833"/>
    </source>
</evidence>
<accession>A0A1Y2C1Y1</accession>
<keyword evidence="7" id="KW-0862">Zinc</keyword>
<evidence type="ECO:0000256" key="5">
    <source>
        <dbReference type="ARBA" id="ARBA00022763"/>
    </source>
</evidence>
<evidence type="ECO:0000256" key="6">
    <source>
        <dbReference type="ARBA" id="ARBA00022771"/>
    </source>
</evidence>
<evidence type="ECO:0000256" key="9">
    <source>
        <dbReference type="ARBA" id="ARBA00023204"/>
    </source>
</evidence>
<comment type="subcellular location">
    <subcellularLocation>
        <location evidence="1">Chromosome</location>
    </subcellularLocation>
</comment>
<feature type="compositionally biased region" description="Low complexity" evidence="10">
    <location>
        <begin position="378"/>
        <end position="391"/>
    </location>
</feature>
<name>A0A1Y2C1Y1_9FUNG</name>
<evidence type="ECO:0000256" key="8">
    <source>
        <dbReference type="ARBA" id="ARBA00023054"/>
    </source>
</evidence>
<feature type="region of interest" description="Disordered" evidence="10">
    <location>
        <begin position="376"/>
        <end position="420"/>
    </location>
</feature>
<evidence type="ECO:0000256" key="10">
    <source>
        <dbReference type="SAM" id="MobiDB-lite"/>
    </source>
</evidence>
<comment type="caution">
    <text evidence="12">The sequence shown here is derived from an EMBL/GenBank/DDBJ whole genome shotgun (WGS) entry which is preliminary data.</text>
</comment>
<dbReference type="GO" id="GO:0006283">
    <property type="term" value="P:transcription-coupled nucleotide-excision repair"/>
    <property type="evidence" value="ECO:0007669"/>
    <property type="project" value="TreeGrafter"/>
</dbReference>
<feature type="compositionally biased region" description="Low complexity" evidence="10">
    <location>
        <begin position="401"/>
        <end position="416"/>
    </location>
</feature>
<keyword evidence="3" id="KW-0158">Chromosome</keyword>
<evidence type="ECO:0000313" key="12">
    <source>
        <dbReference type="EMBL" id="ORY41052.1"/>
    </source>
</evidence>
<evidence type="ECO:0000313" key="13">
    <source>
        <dbReference type="Proteomes" id="UP000193642"/>
    </source>
</evidence>
<gene>
    <name evidence="12" type="ORF">BCR33DRAFT_852504</name>
</gene>